<organism evidence="1 2">
    <name type="scientific">Sulfurospirillum diekertiae</name>
    <dbReference type="NCBI Taxonomy" id="1854492"/>
    <lineage>
        <taxon>Bacteria</taxon>
        <taxon>Pseudomonadati</taxon>
        <taxon>Campylobacterota</taxon>
        <taxon>Epsilonproteobacteria</taxon>
        <taxon>Campylobacterales</taxon>
        <taxon>Sulfurospirillaceae</taxon>
        <taxon>Sulfurospirillum</taxon>
    </lineage>
</organism>
<dbReference type="InterPro" id="IPR014942">
    <property type="entry name" value="AbiEii"/>
</dbReference>
<proteinExistence type="predicted"/>
<dbReference type="Proteomes" id="UP000217349">
    <property type="component" value="Chromosome"/>
</dbReference>
<accession>A0A290HF77</accession>
<reference evidence="2" key="1">
    <citation type="submission" date="2017-09" db="EMBL/GenBank/DDBJ databases">
        <title>The complete genome of Sulfurospirillum sp. JPD-1.</title>
        <authorList>
            <person name="Goris T."/>
        </authorList>
    </citation>
    <scope>NUCLEOTIDE SEQUENCE [LARGE SCALE GENOMIC DNA]</scope>
    <source>
        <strain evidence="2">JPD-1</strain>
    </source>
</reference>
<dbReference type="KEGG" id="sulj:SJPD1_1960"/>
<name>A0A290HF77_9BACT</name>
<dbReference type="AlphaFoldDB" id="A0A290HF77"/>
<dbReference type="RefSeq" id="WP_096046996.1">
    <property type="nucleotide sequence ID" value="NZ_CP023275.1"/>
</dbReference>
<sequence length="317" mass="36634">MDRLETDLLHQKAAAFSQNSPALEQTIIKELLHYDIIEALYKSEIAKEIVFQGGTALRLCYGAFRYSEDLDFVLKNTNTFTPELMKAFNHVFIQSIKKKYGLKAQVDTPKLKASDETKNVDVKKWTAKIMLPSTQMRQPKINIEIANVPSYDHSIIMVKDNYTQKVGGSMVAALNVESKTEILADKLIAVAGRSYFKARDFWDIKYLIDDKNTLNPSLVYRKIKDYQIQDFQKKFDDKVKLLDDGAIRSQFIKEMERFLDIDMVQMMQKPEVIDSIFKATIDLGRTLSTIDFENFDNSVPSKKEEEEFNMFSSKLKR</sequence>
<evidence type="ECO:0008006" key="3">
    <source>
        <dbReference type="Google" id="ProtNLM"/>
    </source>
</evidence>
<dbReference type="OrthoDB" id="5504847at2"/>
<dbReference type="Gene3D" id="3.10.450.620">
    <property type="entry name" value="JHP933, nucleotidyltransferase-like core domain"/>
    <property type="match status" value="1"/>
</dbReference>
<evidence type="ECO:0000313" key="1">
    <source>
        <dbReference type="EMBL" id="ATB70065.1"/>
    </source>
</evidence>
<dbReference type="Pfam" id="PF08843">
    <property type="entry name" value="AbiEii"/>
    <property type="match status" value="1"/>
</dbReference>
<gene>
    <name evidence="1" type="ORF">SJPD1_1960</name>
</gene>
<dbReference type="EMBL" id="CP023275">
    <property type="protein sequence ID" value="ATB70065.1"/>
    <property type="molecule type" value="Genomic_DNA"/>
</dbReference>
<protein>
    <recommendedName>
        <fullName evidence="3">Nucleotidyl transferase AbiEii/AbiGii toxin family protein</fullName>
    </recommendedName>
</protein>
<evidence type="ECO:0000313" key="2">
    <source>
        <dbReference type="Proteomes" id="UP000217349"/>
    </source>
</evidence>